<evidence type="ECO:0000256" key="4">
    <source>
        <dbReference type="ARBA" id="ARBA00022989"/>
    </source>
</evidence>
<comment type="similarity">
    <text evidence="2">Belongs to the RNase K family.</text>
</comment>
<accession>A0AAV4U639</accession>
<dbReference type="Pfam" id="PF23489">
    <property type="entry name" value="V-ATPase_su_f"/>
    <property type="match status" value="1"/>
</dbReference>
<evidence type="ECO:0000256" key="2">
    <source>
        <dbReference type="ARBA" id="ARBA00008458"/>
    </source>
</evidence>
<keyword evidence="3 6" id="KW-0812">Transmembrane</keyword>
<feature type="transmembrane region" description="Helical" evidence="6">
    <location>
        <begin position="12"/>
        <end position="35"/>
    </location>
</feature>
<dbReference type="Proteomes" id="UP001054945">
    <property type="component" value="Unassembled WGS sequence"/>
</dbReference>
<comment type="caution">
    <text evidence="7">The sequence shown here is derived from an EMBL/GenBank/DDBJ whole genome shotgun (WGS) entry which is preliminary data.</text>
</comment>
<evidence type="ECO:0000256" key="5">
    <source>
        <dbReference type="ARBA" id="ARBA00023136"/>
    </source>
</evidence>
<dbReference type="InterPro" id="IPR056552">
    <property type="entry name" value="Ribonucl_Kappa"/>
</dbReference>
<evidence type="ECO:0000256" key="3">
    <source>
        <dbReference type="ARBA" id="ARBA00022692"/>
    </source>
</evidence>
<dbReference type="AlphaFoldDB" id="A0AAV4U639"/>
<organism evidence="7 8">
    <name type="scientific">Caerostris extrusa</name>
    <name type="common">Bark spider</name>
    <name type="synonym">Caerostris bankana</name>
    <dbReference type="NCBI Taxonomy" id="172846"/>
    <lineage>
        <taxon>Eukaryota</taxon>
        <taxon>Metazoa</taxon>
        <taxon>Ecdysozoa</taxon>
        <taxon>Arthropoda</taxon>
        <taxon>Chelicerata</taxon>
        <taxon>Arachnida</taxon>
        <taxon>Araneae</taxon>
        <taxon>Araneomorphae</taxon>
        <taxon>Entelegynae</taxon>
        <taxon>Araneoidea</taxon>
        <taxon>Araneidae</taxon>
        <taxon>Caerostris</taxon>
    </lineage>
</organism>
<evidence type="ECO:0000256" key="6">
    <source>
        <dbReference type="SAM" id="Phobius"/>
    </source>
</evidence>
<keyword evidence="4 6" id="KW-1133">Transmembrane helix</keyword>
<dbReference type="PANTHER" id="PTHR31733">
    <property type="entry name" value="RIBONUCLEASE KAPPA"/>
    <property type="match status" value="1"/>
</dbReference>
<dbReference type="InterPro" id="IPR026770">
    <property type="entry name" value="RNase_K"/>
</dbReference>
<dbReference type="EMBL" id="BPLR01012337">
    <property type="protein sequence ID" value="GIY53244.1"/>
    <property type="molecule type" value="Genomic_DNA"/>
</dbReference>
<evidence type="ECO:0000256" key="1">
    <source>
        <dbReference type="ARBA" id="ARBA00004141"/>
    </source>
</evidence>
<comment type="subcellular location">
    <subcellularLocation>
        <location evidence="1">Membrane</location>
        <topology evidence="1">Multi-pass membrane protein</topology>
    </subcellularLocation>
</comment>
<protein>
    <submittedName>
        <fullName evidence="7">Uncharacterized protein</fullName>
    </submittedName>
</protein>
<sequence length="107" mass="11998">MSSFRICGPKSSICILFLSFAGVVMLSILGILISYKSPAFAEDFEIEEIKHDFAVVLESKAQEISHNCLLAAALYAVTMAFATWQYILNRRAGTMEAFFFENKMTLK</sequence>
<feature type="transmembrane region" description="Helical" evidence="6">
    <location>
        <begin position="69"/>
        <end position="88"/>
    </location>
</feature>
<dbReference type="GO" id="GO:0004521">
    <property type="term" value="F:RNA endonuclease activity"/>
    <property type="evidence" value="ECO:0007669"/>
    <property type="project" value="InterPro"/>
</dbReference>
<evidence type="ECO:0000313" key="7">
    <source>
        <dbReference type="EMBL" id="GIY53244.1"/>
    </source>
</evidence>
<proteinExistence type="inferred from homology"/>
<keyword evidence="8" id="KW-1185">Reference proteome</keyword>
<dbReference type="GO" id="GO:0016020">
    <property type="term" value="C:membrane"/>
    <property type="evidence" value="ECO:0007669"/>
    <property type="project" value="UniProtKB-SubCell"/>
</dbReference>
<keyword evidence="5 6" id="KW-0472">Membrane</keyword>
<name>A0AAV4U639_CAEEX</name>
<evidence type="ECO:0000313" key="8">
    <source>
        <dbReference type="Proteomes" id="UP001054945"/>
    </source>
</evidence>
<gene>
    <name evidence="7" type="ORF">CEXT_540901</name>
</gene>
<reference evidence="7 8" key="1">
    <citation type="submission" date="2021-06" db="EMBL/GenBank/DDBJ databases">
        <title>Caerostris extrusa draft genome.</title>
        <authorList>
            <person name="Kono N."/>
            <person name="Arakawa K."/>
        </authorList>
    </citation>
    <scope>NUCLEOTIDE SEQUENCE [LARGE SCALE GENOMIC DNA]</scope>
</reference>